<reference evidence="2" key="2">
    <citation type="submission" date="2022-10" db="EMBL/GenBank/DDBJ databases">
        <authorList>
            <person name="Ngo T.-E."/>
        </authorList>
    </citation>
    <scope>NUCLEOTIDE SEQUENCE</scope>
    <source>
        <strain evidence="2">JHB</strain>
    </source>
</reference>
<evidence type="ECO:0000256" key="1">
    <source>
        <dbReference type="SAM" id="MobiDB-lite"/>
    </source>
</evidence>
<accession>A0A9Q9SSX8</accession>
<dbReference type="Proteomes" id="UP000176944">
    <property type="component" value="Chromosome"/>
</dbReference>
<proteinExistence type="predicted"/>
<evidence type="ECO:0000313" key="2">
    <source>
        <dbReference type="EMBL" id="WAN69074.1"/>
    </source>
</evidence>
<sequence>MGETTAVAHGGDHGSRSWGKPPLAALPPQDRAASPRPRCIASSGSGVPHRTVLSQSVIFAGFTHQRLIDDWVFKEDFPYPPSITSSRSISYGSLSRLSLRFFSLYSCFDYTLAL</sequence>
<reference evidence="2" key="1">
    <citation type="journal article" date="2017" name="Proc. Natl. Acad. Sci. U.S.A.">
        <title>Comparative genomics uncovers the prolific and distinctive metabolic potential of the cyanobacterial genus Moorea.</title>
        <authorList>
            <person name="Leao T."/>
            <person name="Castelao G."/>
            <person name="Korobeynikov A."/>
            <person name="Monroe E.A."/>
            <person name="Podell S."/>
            <person name="Glukhov E."/>
            <person name="Allen E.E."/>
            <person name="Gerwick W.H."/>
            <person name="Gerwick L."/>
        </authorList>
    </citation>
    <scope>NUCLEOTIDE SEQUENCE</scope>
    <source>
        <strain evidence="2">JHB</strain>
    </source>
</reference>
<gene>
    <name evidence="2" type="ORF">BJP36_42725</name>
</gene>
<protein>
    <submittedName>
        <fullName evidence="2">Uncharacterized protein</fullName>
    </submittedName>
</protein>
<organism evidence="2">
    <name type="scientific">Moorena producens (strain JHB)</name>
    <dbReference type="NCBI Taxonomy" id="1454205"/>
    <lineage>
        <taxon>Bacteria</taxon>
        <taxon>Bacillati</taxon>
        <taxon>Cyanobacteriota</taxon>
        <taxon>Cyanophyceae</taxon>
        <taxon>Coleofasciculales</taxon>
        <taxon>Coleofasciculaceae</taxon>
        <taxon>Moorena</taxon>
    </lineage>
</organism>
<dbReference type="EMBL" id="CP017708">
    <property type="protein sequence ID" value="WAN69074.1"/>
    <property type="molecule type" value="Genomic_DNA"/>
</dbReference>
<name>A0A9Q9SSX8_MOOP1</name>
<dbReference type="AlphaFoldDB" id="A0A9Q9SSX8"/>
<feature type="region of interest" description="Disordered" evidence="1">
    <location>
        <begin position="1"/>
        <end position="48"/>
    </location>
</feature>